<feature type="transmembrane region" description="Helical" evidence="7">
    <location>
        <begin position="281"/>
        <end position="306"/>
    </location>
</feature>
<evidence type="ECO:0000259" key="9">
    <source>
        <dbReference type="Pfam" id="PF12704"/>
    </source>
</evidence>
<feature type="domain" description="ABC3 transporter permease C-terminal" evidence="8">
    <location>
        <begin position="285"/>
        <end position="397"/>
    </location>
</feature>
<feature type="non-terminal residue" evidence="10">
    <location>
        <position position="1"/>
    </location>
</feature>
<evidence type="ECO:0000256" key="2">
    <source>
        <dbReference type="ARBA" id="ARBA00022475"/>
    </source>
</evidence>
<organism evidence="10">
    <name type="scientific">marine metagenome</name>
    <dbReference type="NCBI Taxonomy" id="408172"/>
    <lineage>
        <taxon>unclassified sequences</taxon>
        <taxon>metagenomes</taxon>
        <taxon>ecological metagenomes</taxon>
    </lineage>
</organism>
<evidence type="ECO:0000256" key="7">
    <source>
        <dbReference type="SAM" id="Phobius"/>
    </source>
</evidence>
<keyword evidence="4 7" id="KW-1133">Transmembrane helix</keyword>
<feature type="transmembrane region" description="Helical" evidence="7">
    <location>
        <begin position="370"/>
        <end position="391"/>
    </location>
</feature>
<reference evidence="10" key="1">
    <citation type="submission" date="2018-05" db="EMBL/GenBank/DDBJ databases">
        <authorList>
            <person name="Lanie J.A."/>
            <person name="Ng W.-L."/>
            <person name="Kazmierczak K.M."/>
            <person name="Andrzejewski T.M."/>
            <person name="Davidsen T.M."/>
            <person name="Wayne K.J."/>
            <person name="Tettelin H."/>
            <person name="Glass J.I."/>
            <person name="Rusch D."/>
            <person name="Podicherti R."/>
            <person name="Tsui H.-C.T."/>
            <person name="Winkler M.E."/>
        </authorList>
    </citation>
    <scope>NUCLEOTIDE SEQUENCE</scope>
</reference>
<protein>
    <recommendedName>
        <fullName evidence="11">Multidrug ABC transporter substrate-binding protein</fullName>
    </recommendedName>
</protein>
<evidence type="ECO:0000256" key="6">
    <source>
        <dbReference type="ARBA" id="ARBA00038076"/>
    </source>
</evidence>
<evidence type="ECO:0000256" key="4">
    <source>
        <dbReference type="ARBA" id="ARBA00022989"/>
    </source>
</evidence>
<gene>
    <name evidence="10" type="ORF">METZ01_LOCUS175259</name>
</gene>
<keyword evidence="2" id="KW-1003">Cell membrane</keyword>
<evidence type="ECO:0000256" key="5">
    <source>
        <dbReference type="ARBA" id="ARBA00023136"/>
    </source>
</evidence>
<keyword evidence="5 7" id="KW-0472">Membrane</keyword>
<proteinExistence type="inferred from homology"/>
<comment type="subcellular location">
    <subcellularLocation>
        <location evidence="1">Cell membrane</location>
        <topology evidence="1">Multi-pass membrane protein</topology>
    </subcellularLocation>
</comment>
<dbReference type="GO" id="GO:0022857">
    <property type="term" value="F:transmembrane transporter activity"/>
    <property type="evidence" value="ECO:0007669"/>
    <property type="project" value="TreeGrafter"/>
</dbReference>
<dbReference type="GO" id="GO:0005886">
    <property type="term" value="C:plasma membrane"/>
    <property type="evidence" value="ECO:0007669"/>
    <property type="project" value="UniProtKB-SubCell"/>
</dbReference>
<evidence type="ECO:0000256" key="3">
    <source>
        <dbReference type="ARBA" id="ARBA00022692"/>
    </source>
</evidence>
<dbReference type="AlphaFoldDB" id="A0A382C8J4"/>
<evidence type="ECO:0000256" key="1">
    <source>
        <dbReference type="ARBA" id="ARBA00004651"/>
    </source>
</evidence>
<comment type="similarity">
    <text evidence="6">Belongs to the ABC-4 integral membrane protein family.</text>
</comment>
<keyword evidence="3 7" id="KW-0812">Transmembrane</keyword>
<feature type="transmembrane region" description="Helical" evidence="7">
    <location>
        <begin position="20"/>
        <end position="39"/>
    </location>
</feature>
<dbReference type="InterPro" id="IPR050250">
    <property type="entry name" value="Macrolide_Exporter_MacB"/>
</dbReference>
<feature type="transmembrane region" description="Helical" evidence="7">
    <location>
        <begin position="326"/>
        <end position="350"/>
    </location>
</feature>
<evidence type="ECO:0008006" key="11">
    <source>
        <dbReference type="Google" id="ProtNLM"/>
    </source>
</evidence>
<dbReference type="EMBL" id="UINC01033316">
    <property type="protein sequence ID" value="SVB22405.1"/>
    <property type="molecule type" value="Genomic_DNA"/>
</dbReference>
<evidence type="ECO:0000313" key="10">
    <source>
        <dbReference type="EMBL" id="SVB22405.1"/>
    </source>
</evidence>
<dbReference type="InterPro" id="IPR025857">
    <property type="entry name" value="MacB_PCD"/>
</dbReference>
<dbReference type="PANTHER" id="PTHR30572">
    <property type="entry name" value="MEMBRANE COMPONENT OF TRANSPORTER-RELATED"/>
    <property type="match status" value="1"/>
</dbReference>
<accession>A0A382C8J4</accession>
<evidence type="ECO:0000259" key="8">
    <source>
        <dbReference type="Pfam" id="PF02687"/>
    </source>
</evidence>
<name>A0A382C8J4_9ZZZZ</name>
<dbReference type="Pfam" id="PF12704">
    <property type="entry name" value="MacB_PCD"/>
    <property type="match status" value="1"/>
</dbReference>
<dbReference type="Pfam" id="PF02687">
    <property type="entry name" value="FtsX"/>
    <property type="match status" value="1"/>
</dbReference>
<sequence length="405" mass="43178">FMICRVALKALGRNKMRTLLTMLGLIIGVAAVITMVALGNGAQQQIEDQVAAGGTNLITVRAGNYSRGGVSSGMGTSPRLKAKDVDAIRAQVPGAQYLSASVGTRDQVIASGQNWFSRIDGVDVELPLIRFWDVEFGEFFSATDVNSAAKVAVLGAIVRDNLFGEGVDAVGQTIRVRNQSFKVVGVMDVKGSGTFGEDQDDVIFAPYTTVQRKLRGRDGTNISGITISARSADDIIATTAEIEEVLRAEHELIPGQDNDFMVRTQDDMMSMMTSTTQTMTMFTLAIAVVSLVVGGIGIMNIMLVSVTERTREIGLRMAVGAKGQDVLWQFLVEAMALSLAGGMVGVGLGFGIAEGLTRFLQWPTSVSPDAVAVSVGFAAMIGIVFGFYPAWKGAQLDPIESLRFE</sequence>
<feature type="domain" description="MacB-like periplasmic core" evidence="9">
    <location>
        <begin position="18"/>
        <end position="244"/>
    </location>
</feature>
<dbReference type="InterPro" id="IPR003838">
    <property type="entry name" value="ABC3_permease_C"/>
</dbReference>
<dbReference type="PANTHER" id="PTHR30572:SF4">
    <property type="entry name" value="ABC TRANSPORTER PERMEASE YTRF"/>
    <property type="match status" value="1"/>
</dbReference>